<keyword evidence="4" id="KW-0408">Iron</keyword>
<dbReference type="EMBL" id="CP126114">
    <property type="protein sequence ID" value="WHY85445.1"/>
    <property type="molecule type" value="Genomic_DNA"/>
</dbReference>
<name>A0AA95MKY4_9BACI</name>
<dbReference type="Pfam" id="PF01473">
    <property type="entry name" value="Choline_bind_1"/>
    <property type="match status" value="1"/>
</dbReference>
<dbReference type="InterPro" id="IPR050884">
    <property type="entry name" value="CNP_phosphodiesterase-III"/>
</dbReference>
<dbReference type="KEGG" id="nnv:QNH39_22975"/>
<accession>A0AA95MKY4</accession>
<feature type="chain" id="PRO_5041715647" evidence="7">
    <location>
        <begin position="25"/>
        <end position="644"/>
    </location>
</feature>
<dbReference type="SUPFAM" id="SSF69360">
    <property type="entry name" value="Cell wall binding repeat"/>
    <property type="match status" value="2"/>
</dbReference>
<reference evidence="9" key="1">
    <citation type="submission" date="2023-05" db="EMBL/GenBank/DDBJ databases">
        <title>Comparative genomics of Bacillaceae isolates and their secondary metabolite potential.</title>
        <authorList>
            <person name="Song L."/>
            <person name="Nielsen L.J."/>
            <person name="Mohite O."/>
            <person name="Xu X."/>
            <person name="Weber T."/>
            <person name="Kovacs A.T."/>
        </authorList>
    </citation>
    <scope>NUCLEOTIDE SEQUENCE</scope>
    <source>
        <strain evidence="9">XLM17</strain>
    </source>
</reference>
<evidence type="ECO:0000256" key="3">
    <source>
        <dbReference type="ARBA" id="ARBA00022801"/>
    </source>
</evidence>
<sequence length="644" mass="73883">MVKKLLTMLSLAVIFLFFQTDAFASEENSTPNLQIPVISDVHINMNIQQRQTRFINALEEFKQLAPNYQAIAVVGDMTDQGLEVQYNKFNSLLAQYGNTEAEKVLVMGNHEFFEGVYWPDPRFTDQMFIDRFILNTGMPSLYYDKWIEGANSSSYHFIVLGSEESKVTNPKNIDYAVLSDEQYQWLEDTLSMDADPNKPIFVFLHQPIDDTIYGSEEWGGNLRDGRLKGILKKYPQVMLFSGHLHYLLQHPRSVYQDGFTMVNTGATAYMLYENGNAPAEFSQGLLVNVYDDKVEIKAREFSNHTWVNQYTVKLPFEKTIDDTEPPVFKANAAASLDTVTETTAAISWPSASDNTQVDKYLIKQDGKVIQTIYPKFWEVATPERYATAITKLKANTNYAIEISAIDAWNNVSERPLKLSLTTAKFKGWVAEGEIWYYYDNTTGEKVTGWYKVQEKWYYFTSNGIMQTGWVMDKGKKYFLDNTGAMATGWVIDKEKKYFLDNTGAMTTGWLKDGGVWYYLDQTGMMKVGWVLDKGKWYFLNNTGAMATGWLKDGGTWYYLDQNGMMKVGWVLDKKVWYYLKSSGAMQTGWLLYNNSWYFIEGSGAMKTGWVLSANKWYYLYSDGRMAANTKIGSYKLDKNGAWIQ</sequence>
<keyword evidence="1" id="KW-0479">Metal-binding</keyword>
<evidence type="ECO:0000313" key="9">
    <source>
        <dbReference type="EMBL" id="WHY85445.1"/>
    </source>
</evidence>
<feature type="repeat" description="Cell wall-binding" evidence="6">
    <location>
        <begin position="546"/>
        <end position="565"/>
    </location>
</feature>
<dbReference type="GO" id="GO:0046872">
    <property type="term" value="F:metal ion binding"/>
    <property type="evidence" value="ECO:0007669"/>
    <property type="project" value="UniProtKB-KW"/>
</dbReference>
<dbReference type="Gene3D" id="2.30.30.20">
    <property type="entry name" value="Aspartate carbamoyltransferase regulatory subunit, C-terminal domain"/>
    <property type="match status" value="1"/>
</dbReference>
<dbReference type="PANTHER" id="PTHR42988:SF2">
    <property type="entry name" value="CYCLIC NUCLEOTIDE PHOSPHODIESTERASE CBUA0032-RELATED"/>
    <property type="match status" value="1"/>
</dbReference>
<dbReference type="SUPFAM" id="SSF56300">
    <property type="entry name" value="Metallo-dependent phosphatases"/>
    <property type="match status" value="1"/>
</dbReference>
<keyword evidence="7" id="KW-0732">Signal</keyword>
<dbReference type="InterPro" id="IPR013783">
    <property type="entry name" value="Ig-like_fold"/>
</dbReference>
<evidence type="ECO:0000256" key="4">
    <source>
        <dbReference type="ARBA" id="ARBA00023004"/>
    </source>
</evidence>
<feature type="repeat" description="Cell wall-binding" evidence="6">
    <location>
        <begin position="606"/>
        <end position="625"/>
    </location>
</feature>
<feature type="signal peptide" evidence="7">
    <location>
        <begin position="1"/>
        <end position="24"/>
    </location>
</feature>
<keyword evidence="10" id="KW-1185">Reference proteome</keyword>
<dbReference type="Pfam" id="PF19127">
    <property type="entry name" value="Choline_bind_3"/>
    <property type="match status" value="3"/>
</dbReference>
<protein>
    <submittedName>
        <fullName evidence="9">Metallophosphoesterase</fullName>
    </submittedName>
</protein>
<organism evidence="9 10">
    <name type="scientific">Neobacillus novalis</name>
    <dbReference type="NCBI Taxonomy" id="220687"/>
    <lineage>
        <taxon>Bacteria</taxon>
        <taxon>Bacillati</taxon>
        <taxon>Bacillota</taxon>
        <taxon>Bacilli</taxon>
        <taxon>Bacillales</taxon>
        <taxon>Bacillaceae</taxon>
        <taxon>Neobacillus</taxon>
    </lineage>
</organism>
<dbReference type="Proteomes" id="UP001178288">
    <property type="component" value="Chromosome"/>
</dbReference>
<evidence type="ECO:0000256" key="2">
    <source>
        <dbReference type="ARBA" id="ARBA00022737"/>
    </source>
</evidence>
<evidence type="ECO:0000256" key="5">
    <source>
        <dbReference type="ARBA" id="ARBA00025742"/>
    </source>
</evidence>
<keyword evidence="2" id="KW-0677">Repeat</keyword>
<feature type="domain" description="Calcineurin-like phosphoesterase" evidence="8">
    <location>
        <begin position="37"/>
        <end position="246"/>
    </location>
</feature>
<dbReference type="PANTHER" id="PTHR42988">
    <property type="entry name" value="PHOSPHOHYDROLASE"/>
    <property type="match status" value="1"/>
</dbReference>
<feature type="repeat" description="Cell wall-binding" evidence="6">
    <location>
        <begin position="446"/>
        <end position="465"/>
    </location>
</feature>
<dbReference type="RefSeq" id="WP_066091897.1">
    <property type="nucleotide sequence ID" value="NZ_CP126114.1"/>
</dbReference>
<proteinExistence type="inferred from homology"/>
<dbReference type="AlphaFoldDB" id="A0AA95MKY4"/>
<evidence type="ECO:0000256" key="1">
    <source>
        <dbReference type="ARBA" id="ARBA00022723"/>
    </source>
</evidence>
<feature type="repeat" description="Cell wall-binding" evidence="6">
    <location>
        <begin position="506"/>
        <end position="525"/>
    </location>
</feature>
<dbReference type="Gene3D" id="2.10.270.10">
    <property type="entry name" value="Cholin Binding"/>
    <property type="match status" value="3"/>
</dbReference>
<evidence type="ECO:0000256" key="6">
    <source>
        <dbReference type="PROSITE-ProRule" id="PRU00591"/>
    </source>
</evidence>
<feature type="repeat" description="Cell wall-binding" evidence="6">
    <location>
        <begin position="526"/>
        <end position="545"/>
    </location>
</feature>
<dbReference type="Gene3D" id="2.60.40.10">
    <property type="entry name" value="Immunoglobulins"/>
    <property type="match status" value="1"/>
</dbReference>
<dbReference type="Pfam" id="PF00149">
    <property type="entry name" value="Metallophos"/>
    <property type="match status" value="1"/>
</dbReference>
<gene>
    <name evidence="9" type="ORF">QNH39_22975</name>
</gene>
<keyword evidence="3" id="KW-0378">Hydrolase</keyword>
<evidence type="ECO:0000259" key="8">
    <source>
        <dbReference type="Pfam" id="PF00149"/>
    </source>
</evidence>
<dbReference type="GO" id="GO:0016787">
    <property type="term" value="F:hydrolase activity"/>
    <property type="evidence" value="ECO:0007669"/>
    <property type="project" value="UniProtKB-KW"/>
</dbReference>
<dbReference type="InterPro" id="IPR018337">
    <property type="entry name" value="Cell_wall/Cho-bd_repeat"/>
</dbReference>
<evidence type="ECO:0000313" key="10">
    <source>
        <dbReference type="Proteomes" id="UP001178288"/>
    </source>
</evidence>
<feature type="repeat" description="Cell wall-binding" evidence="6">
    <location>
        <begin position="466"/>
        <end position="485"/>
    </location>
</feature>
<dbReference type="InterPro" id="IPR029052">
    <property type="entry name" value="Metallo-depent_PP-like"/>
</dbReference>
<dbReference type="PROSITE" id="PS51170">
    <property type="entry name" value="CW"/>
    <property type="match status" value="6"/>
</dbReference>
<evidence type="ECO:0000256" key="7">
    <source>
        <dbReference type="SAM" id="SignalP"/>
    </source>
</evidence>
<comment type="similarity">
    <text evidence="5">Belongs to the cyclic nucleotide phosphodiesterase class-III family.</text>
</comment>
<dbReference type="Gene3D" id="3.60.21.10">
    <property type="match status" value="1"/>
</dbReference>
<dbReference type="InterPro" id="IPR004843">
    <property type="entry name" value="Calcineurin-like_PHP"/>
</dbReference>